<proteinExistence type="predicted"/>
<keyword evidence="2" id="KW-1185">Reference proteome</keyword>
<dbReference type="EMBL" id="LKET01000032">
    <property type="protein sequence ID" value="KPU44233.1"/>
    <property type="molecule type" value="Genomic_DNA"/>
</dbReference>
<comment type="caution">
    <text evidence="1">The sequence shown here is derived from an EMBL/GenBank/DDBJ whole genome shotgun (WGS) entry which is preliminary data.</text>
</comment>
<sequence>MISKAASPMNTLELIRGCLAKKSLRTGMRTFESASDLSSLGESDFFSAMIST</sequence>
<reference evidence="1 2" key="1">
    <citation type="submission" date="2015-09" db="EMBL/GenBank/DDBJ databases">
        <title>Genome sequence of Oxobacter pfennigii DSM 3222.</title>
        <authorList>
            <person name="Poehlein A."/>
            <person name="Bengelsdorf F.R."/>
            <person name="Schiel-Bengelsdorf B."/>
            <person name="Duerre P."/>
            <person name="Daniel R."/>
        </authorList>
    </citation>
    <scope>NUCLEOTIDE SEQUENCE [LARGE SCALE GENOMIC DNA]</scope>
    <source>
        <strain evidence="1 2">DSM 3222</strain>
    </source>
</reference>
<dbReference type="Proteomes" id="UP000050326">
    <property type="component" value="Unassembled WGS sequence"/>
</dbReference>
<evidence type="ECO:0000313" key="1">
    <source>
        <dbReference type="EMBL" id="KPU44233.1"/>
    </source>
</evidence>
<organism evidence="1 2">
    <name type="scientific">Oxobacter pfennigii</name>
    <dbReference type="NCBI Taxonomy" id="36849"/>
    <lineage>
        <taxon>Bacteria</taxon>
        <taxon>Bacillati</taxon>
        <taxon>Bacillota</taxon>
        <taxon>Clostridia</taxon>
        <taxon>Eubacteriales</taxon>
        <taxon>Clostridiaceae</taxon>
        <taxon>Oxobacter</taxon>
    </lineage>
</organism>
<gene>
    <name evidence="1" type="ORF">OXPF_24010</name>
</gene>
<protein>
    <submittedName>
        <fullName evidence="1">Uncharacterized protein</fullName>
    </submittedName>
</protein>
<accession>A0A0P8W956</accession>
<dbReference type="AlphaFoldDB" id="A0A0P8W956"/>
<name>A0A0P8W956_9CLOT</name>
<evidence type="ECO:0000313" key="2">
    <source>
        <dbReference type="Proteomes" id="UP000050326"/>
    </source>
</evidence>